<evidence type="ECO:0000313" key="3">
    <source>
        <dbReference type="Proteomes" id="UP000239068"/>
    </source>
</evidence>
<proteinExistence type="predicted"/>
<dbReference type="Proteomes" id="UP000239068">
    <property type="component" value="Unassembled WGS sequence"/>
</dbReference>
<comment type="caution">
    <text evidence="2">The sequence shown here is derived from an EMBL/GenBank/DDBJ whole genome shotgun (WGS) entry which is preliminary data.</text>
</comment>
<dbReference type="Gene3D" id="3.20.20.370">
    <property type="entry name" value="Glycoside hydrolase/deacetylase"/>
    <property type="match status" value="1"/>
</dbReference>
<accession>A0A2S7WWH3</accession>
<reference evidence="2 3" key="1">
    <citation type="submission" date="2016-12" db="EMBL/GenBank/DDBJ databases">
        <title>Trade-off between light-utilization and light-protection in marine flavobacteria.</title>
        <authorList>
            <person name="Kumagai Y."/>
            <person name="Yoshizawa S."/>
            <person name="Kogure K."/>
            <person name="Iwasaki W."/>
        </authorList>
    </citation>
    <scope>NUCLEOTIDE SEQUENCE [LARGE SCALE GENOMIC DNA]</scope>
    <source>
        <strain evidence="2 3">ATCC 43844</strain>
    </source>
</reference>
<organism evidence="2 3">
    <name type="scientific">Polaribacter glomeratus</name>
    <dbReference type="NCBI Taxonomy" id="102"/>
    <lineage>
        <taxon>Bacteria</taxon>
        <taxon>Pseudomonadati</taxon>
        <taxon>Bacteroidota</taxon>
        <taxon>Flavobacteriia</taxon>
        <taxon>Flavobacteriales</taxon>
        <taxon>Flavobacteriaceae</taxon>
    </lineage>
</organism>
<feature type="signal peptide" evidence="1">
    <location>
        <begin position="1"/>
        <end position="17"/>
    </location>
</feature>
<keyword evidence="3" id="KW-1185">Reference proteome</keyword>
<keyword evidence="1" id="KW-0732">Signal</keyword>
<sequence>MKKITYFLFLVSSFVYSQGVSSGLFFSQEEAGSSNFKKVIITFDAAPTKVNVNKAFYKYDKEFAFSFDLDDGLVGQYRVAMPMFNGGTVIYKDGNTPNYPGLFYTDGTGNNIPFSATLNVNMNLINKNANPVSNMNEFMLKNSYVKNFSLTNHSWSAQNQFTAPGFNSDPAIRDQQILFQITENYKKLKETLGVKVPNFTAPSNDPLYDPITIGLVESGYLKLVNNINNPGNEFGHSPNRYAEYWSTKKALGLSRDFDTWKDNTITRTARDFDFINTLLATAKLESNQHLWITLGTHRINLGEPETTNGGSMRYKSFKWVMEGLESNYGRYGADNMWMATIDAVYGYLKCVEKSSIVQSQNGSTVTLSIDFSEVDAEFREHSLSLLIDADTNITNIEYEGFDDYSHAINYKNLGNANALINIAYKPVYENAVTGRLGALVAVENLETTKSQTDLDTAQPLVSALRNGSYKYSLQARIDRVIVTPGAIVMQIDFGRSINGYELIYPWNSFTNTGIGVTVGSKLTNLSSTTSIQSGIDIEITAAFENYDANFSGVEGDPLANFPYEAERDCFKTLNGLTSTLRLTNLDETKLYDFTAFCSRNFIGTGTEITINGEKVVVGHKNNKYTLVSIANVVPNAGGILDIHIKGTGTNNVYGFLNILQITEKNP</sequence>
<protein>
    <submittedName>
        <fullName evidence="2">Uncharacterized protein</fullName>
    </submittedName>
</protein>
<dbReference type="EMBL" id="MSCM01000001">
    <property type="protein sequence ID" value="PQJ81721.1"/>
    <property type="molecule type" value="Genomic_DNA"/>
</dbReference>
<dbReference type="RefSeq" id="WP_105020293.1">
    <property type="nucleotide sequence ID" value="NZ_MSCM01000001.1"/>
</dbReference>
<feature type="chain" id="PRO_5015676865" evidence="1">
    <location>
        <begin position="18"/>
        <end position="666"/>
    </location>
</feature>
<gene>
    <name evidence="2" type="ORF">BTO16_03675</name>
</gene>
<evidence type="ECO:0000313" key="2">
    <source>
        <dbReference type="EMBL" id="PQJ81721.1"/>
    </source>
</evidence>
<dbReference type="AlphaFoldDB" id="A0A2S7WWH3"/>
<dbReference type="OrthoDB" id="9778320at2"/>
<name>A0A2S7WWH3_9FLAO</name>
<evidence type="ECO:0000256" key="1">
    <source>
        <dbReference type="SAM" id="SignalP"/>
    </source>
</evidence>